<accession>A0A074XIM6</accession>
<evidence type="ECO:0000313" key="2">
    <source>
        <dbReference type="Proteomes" id="UP000030706"/>
    </source>
</evidence>
<dbReference type="AlphaFoldDB" id="A0A074XIM6"/>
<reference evidence="1 2" key="1">
    <citation type="journal article" date="2014" name="BMC Genomics">
        <title>Genome sequencing of four Aureobasidium pullulans varieties: biotechnological potential, stress tolerance, and description of new species.</title>
        <authorList>
            <person name="Gostin Ar C."/>
            <person name="Ohm R.A."/>
            <person name="Kogej T."/>
            <person name="Sonjak S."/>
            <person name="Turk M."/>
            <person name="Zajc J."/>
            <person name="Zalar P."/>
            <person name="Grube M."/>
            <person name="Sun H."/>
            <person name="Han J."/>
            <person name="Sharma A."/>
            <person name="Chiniquy J."/>
            <person name="Ngan C.Y."/>
            <person name="Lipzen A."/>
            <person name="Barry K."/>
            <person name="Grigoriev I.V."/>
            <person name="Gunde-Cimerman N."/>
        </authorList>
    </citation>
    <scope>NUCLEOTIDE SEQUENCE [LARGE SCALE GENOMIC DNA]</scope>
    <source>
        <strain evidence="1 2">EXF-150</strain>
    </source>
</reference>
<dbReference type="HOGENOM" id="CLU_1320634_0_0_1"/>
<evidence type="ECO:0000313" key="1">
    <source>
        <dbReference type="EMBL" id="KEQ83529.1"/>
    </source>
</evidence>
<dbReference type="RefSeq" id="XP_029759716.1">
    <property type="nucleotide sequence ID" value="XM_029906948.1"/>
</dbReference>
<dbReference type="Proteomes" id="UP000030706">
    <property type="component" value="Unassembled WGS sequence"/>
</dbReference>
<protein>
    <recommendedName>
        <fullName evidence="3">Cryptic loci regulator 2 N-terminal domain-containing protein</fullName>
    </recommendedName>
</protein>
<proteinExistence type="predicted"/>
<dbReference type="EMBL" id="KL584984">
    <property type="protein sequence ID" value="KEQ83529.1"/>
    <property type="molecule type" value="Genomic_DNA"/>
</dbReference>
<dbReference type="GeneID" id="40749254"/>
<keyword evidence="2" id="KW-1185">Reference proteome</keyword>
<gene>
    <name evidence="1" type="ORF">M438DRAFT_35436</name>
</gene>
<organism evidence="1 2">
    <name type="scientific">Aureobasidium pullulans EXF-150</name>
    <dbReference type="NCBI Taxonomy" id="1043002"/>
    <lineage>
        <taxon>Eukaryota</taxon>
        <taxon>Fungi</taxon>
        <taxon>Dikarya</taxon>
        <taxon>Ascomycota</taxon>
        <taxon>Pezizomycotina</taxon>
        <taxon>Dothideomycetes</taxon>
        <taxon>Dothideomycetidae</taxon>
        <taxon>Dothideales</taxon>
        <taxon>Saccotheciaceae</taxon>
        <taxon>Aureobasidium</taxon>
    </lineage>
</organism>
<sequence>MYRGHPHTYPDFEQERRVWGHPCGKPFPSMGVFAIHVRAVIEEYLRRCRCWLCDAPDTESDPSYVKGPFDLAKMRREGISLEEVRRKDKRLRRVGSTEIIPKRAGRAWSINRTLSVAADRPIHFLLTSEQRTWKQKADLTVLITPTKVKASQQSGADVIGLMRVNEALQQMYLPSLMRKGSTVLSLESLDIHVEFKIILPFDRKSVRA</sequence>
<evidence type="ECO:0008006" key="3">
    <source>
        <dbReference type="Google" id="ProtNLM"/>
    </source>
</evidence>
<name>A0A074XIM6_AURPU</name>